<sequence length="140" mass="16312">MLRVHFTLHNRGRRTETQRQRELDALLRHTPVRNRSVSVLHVSIADKLSFTHCEMPVCSSRRRCRIHEFLVMCEVPVSSAARRKMTETIDFLDETWTLVCRDGSLLPVFGGWRFDSAALGFVQTVTCFVLWHTVHDVYIL</sequence>
<gene>
    <name evidence="1" type="ORF">BaRGS_00034814</name>
</gene>
<reference evidence="1 2" key="1">
    <citation type="journal article" date="2023" name="Sci. Data">
        <title>Genome assembly of the Korean intertidal mud-creeper Batillaria attramentaria.</title>
        <authorList>
            <person name="Patra A.K."/>
            <person name="Ho P.T."/>
            <person name="Jun S."/>
            <person name="Lee S.J."/>
            <person name="Kim Y."/>
            <person name="Won Y.J."/>
        </authorList>
    </citation>
    <scope>NUCLEOTIDE SEQUENCE [LARGE SCALE GENOMIC DNA]</scope>
    <source>
        <strain evidence="1">Wonlab-2016</strain>
    </source>
</reference>
<comment type="caution">
    <text evidence="1">The sequence shown here is derived from an EMBL/GenBank/DDBJ whole genome shotgun (WGS) entry which is preliminary data.</text>
</comment>
<dbReference type="AlphaFoldDB" id="A0ABD0JGI4"/>
<name>A0ABD0JGI4_9CAEN</name>
<dbReference type="EMBL" id="JACVVK020000453">
    <property type="protein sequence ID" value="KAK7473909.1"/>
    <property type="molecule type" value="Genomic_DNA"/>
</dbReference>
<evidence type="ECO:0000313" key="2">
    <source>
        <dbReference type="Proteomes" id="UP001519460"/>
    </source>
</evidence>
<accession>A0ABD0JGI4</accession>
<keyword evidence="2" id="KW-1185">Reference proteome</keyword>
<protein>
    <submittedName>
        <fullName evidence="1">Uncharacterized protein</fullName>
    </submittedName>
</protein>
<evidence type="ECO:0000313" key="1">
    <source>
        <dbReference type="EMBL" id="KAK7473909.1"/>
    </source>
</evidence>
<dbReference type="Proteomes" id="UP001519460">
    <property type="component" value="Unassembled WGS sequence"/>
</dbReference>
<proteinExistence type="predicted"/>
<organism evidence="1 2">
    <name type="scientific">Batillaria attramentaria</name>
    <dbReference type="NCBI Taxonomy" id="370345"/>
    <lineage>
        <taxon>Eukaryota</taxon>
        <taxon>Metazoa</taxon>
        <taxon>Spiralia</taxon>
        <taxon>Lophotrochozoa</taxon>
        <taxon>Mollusca</taxon>
        <taxon>Gastropoda</taxon>
        <taxon>Caenogastropoda</taxon>
        <taxon>Sorbeoconcha</taxon>
        <taxon>Cerithioidea</taxon>
        <taxon>Batillariidae</taxon>
        <taxon>Batillaria</taxon>
    </lineage>
</organism>